<dbReference type="RefSeq" id="WP_126840963.1">
    <property type="nucleotide sequence ID" value="NZ_PIQH01000002.1"/>
</dbReference>
<evidence type="ECO:0000313" key="3">
    <source>
        <dbReference type="Proteomes" id="UP000287996"/>
    </source>
</evidence>
<dbReference type="Proteomes" id="UP000287996">
    <property type="component" value="Unassembled WGS sequence"/>
</dbReference>
<feature type="region of interest" description="Disordered" evidence="1">
    <location>
        <begin position="63"/>
        <end position="83"/>
    </location>
</feature>
<protein>
    <submittedName>
        <fullName evidence="2">Uncharacterized protein</fullName>
    </submittedName>
</protein>
<organism evidence="2 3">
    <name type="scientific">Idiomarina tyrosinivorans</name>
    <dbReference type="NCBI Taxonomy" id="1445662"/>
    <lineage>
        <taxon>Bacteria</taxon>
        <taxon>Pseudomonadati</taxon>
        <taxon>Pseudomonadota</taxon>
        <taxon>Gammaproteobacteria</taxon>
        <taxon>Alteromonadales</taxon>
        <taxon>Idiomarinaceae</taxon>
        <taxon>Idiomarina</taxon>
    </lineage>
</organism>
<dbReference type="AlphaFoldDB" id="A0A432ZSS3"/>
<name>A0A432ZSS3_9GAMM</name>
<comment type="caution">
    <text evidence="2">The sequence shown here is derived from an EMBL/GenBank/DDBJ whole genome shotgun (WGS) entry which is preliminary data.</text>
</comment>
<accession>A0A432ZSS3</accession>
<evidence type="ECO:0000256" key="1">
    <source>
        <dbReference type="SAM" id="MobiDB-lite"/>
    </source>
</evidence>
<reference evidence="2 3" key="1">
    <citation type="journal article" date="2011" name="Front. Microbiol.">
        <title>Genomic signatures of strain selection and enhancement in Bacillus atrophaeus var. globigii, a historical biowarfare simulant.</title>
        <authorList>
            <person name="Gibbons H.S."/>
            <person name="Broomall S.M."/>
            <person name="McNew L.A."/>
            <person name="Daligault H."/>
            <person name="Chapman C."/>
            <person name="Bruce D."/>
            <person name="Karavis M."/>
            <person name="Krepps M."/>
            <person name="McGregor P.A."/>
            <person name="Hong C."/>
            <person name="Park K.H."/>
            <person name="Akmal A."/>
            <person name="Feldman A."/>
            <person name="Lin J.S."/>
            <person name="Chang W.E."/>
            <person name="Higgs B.W."/>
            <person name="Demirev P."/>
            <person name="Lindquist J."/>
            <person name="Liem A."/>
            <person name="Fochler E."/>
            <person name="Read T.D."/>
            <person name="Tapia R."/>
            <person name="Johnson S."/>
            <person name="Bishop-Lilly K.A."/>
            <person name="Detter C."/>
            <person name="Han C."/>
            <person name="Sozhamannan S."/>
            <person name="Rosenzweig C.N."/>
            <person name="Skowronski E.W."/>
        </authorList>
    </citation>
    <scope>NUCLEOTIDE SEQUENCE [LARGE SCALE GENOMIC DNA]</scope>
    <source>
        <strain evidence="2 3">CC-PW-9</strain>
    </source>
</reference>
<gene>
    <name evidence="2" type="ORF">CWI84_02255</name>
</gene>
<dbReference type="EMBL" id="PIQH01000002">
    <property type="protein sequence ID" value="RUO80957.1"/>
    <property type="molecule type" value="Genomic_DNA"/>
</dbReference>
<dbReference type="OrthoDB" id="6883592at2"/>
<keyword evidence="3" id="KW-1185">Reference proteome</keyword>
<feature type="compositionally biased region" description="Basic and acidic residues" evidence="1">
    <location>
        <begin position="63"/>
        <end position="74"/>
    </location>
</feature>
<proteinExistence type="predicted"/>
<sequence length="83" mass="9448">MTYVASAPDYEEVFEARKEKYSELGLQAIKVLDELCTLAGLPNELHNYDDDWAPKTKLKQALDEVKSEKAERNARIKVPPPLD</sequence>
<evidence type="ECO:0000313" key="2">
    <source>
        <dbReference type="EMBL" id="RUO80957.1"/>
    </source>
</evidence>